<dbReference type="FunFam" id="3.40.50.1260:FF:000001">
    <property type="entry name" value="Phosphoglycerate kinase"/>
    <property type="match status" value="1"/>
</dbReference>
<comment type="subunit">
    <text evidence="4">Monomer.</text>
</comment>
<dbReference type="EC" id="2.7.2.3" evidence="5"/>
<dbReference type="InterPro" id="IPR001576">
    <property type="entry name" value="Phosphoglycerate_kinase"/>
</dbReference>
<dbReference type="GO" id="GO:0005524">
    <property type="term" value="F:ATP binding"/>
    <property type="evidence" value="ECO:0007669"/>
    <property type="project" value="UniProtKB-KW"/>
</dbReference>
<dbReference type="GO" id="GO:0006096">
    <property type="term" value="P:glycolytic process"/>
    <property type="evidence" value="ECO:0007669"/>
    <property type="project" value="InterPro"/>
</dbReference>
<dbReference type="PANTHER" id="PTHR11406">
    <property type="entry name" value="PHOSPHOGLYCERATE KINASE"/>
    <property type="match status" value="1"/>
</dbReference>
<dbReference type="GO" id="GO:0043531">
    <property type="term" value="F:ADP binding"/>
    <property type="evidence" value="ECO:0007669"/>
    <property type="project" value="TreeGrafter"/>
</dbReference>
<dbReference type="AlphaFoldDB" id="A0A381UZ04"/>
<keyword evidence="7" id="KW-0808">Transferase</keyword>
<keyword evidence="6" id="KW-0963">Cytoplasm</keyword>
<dbReference type="Gene3D" id="3.40.50.1260">
    <property type="entry name" value="Phosphoglycerate kinase, N-terminal domain"/>
    <property type="match status" value="2"/>
</dbReference>
<dbReference type="PANTHER" id="PTHR11406:SF23">
    <property type="entry name" value="PHOSPHOGLYCERATE KINASE 1, CHLOROPLASTIC-RELATED"/>
    <property type="match status" value="1"/>
</dbReference>
<dbReference type="Pfam" id="PF00162">
    <property type="entry name" value="PGK"/>
    <property type="match status" value="1"/>
</dbReference>
<protein>
    <recommendedName>
        <fullName evidence="5">phosphoglycerate kinase</fullName>
        <ecNumber evidence="5">2.7.2.3</ecNumber>
    </recommendedName>
</protein>
<evidence type="ECO:0000256" key="6">
    <source>
        <dbReference type="ARBA" id="ARBA00022490"/>
    </source>
</evidence>
<keyword evidence="9" id="KW-0418">Kinase</keyword>
<sequence length="385" mass="40903">VKYQRLGDFSIAGKRVLIREDFNVPIKDGSVISNARIRAALPTIEHCIREKAAVVIMSHLGRPEEEAFDAKLSLRPVANELSAMLGIQVDLISDWRRHLDVQPGVAVLIENVRFEKGEASNERDLGRAYARLCDIFVMDAFATAHRAHASTHAVAEFADEACAGPLLSAELDVLARVLENPQRPLVAIVGGSKVSTKLNTLRSLSDIADTIVVGGGIANTFLLAAGKPIGRSLVEPELVDVAESIIARSAVLEHVDVMTAAELNDEATARLCLADGVGEDDVIGDIGPQSARQIAELVHNAGTVIWNGPVGVFEIDQFGEGTRLVAEAIAQSPAFSIAGGGDTIAAIEKYEVEDEISYISTGGGAFLEFLGGLSLPALEVLGMRA</sequence>
<dbReference type="InterPro" id="IPR015824">
    <property type="entry name" value="Phosphoglycerate_kinase_N"/>
</dbReference>
<reference evidence="11" key="1">
    <citation type="submission" date="2018-05" db="EMBL/GenBank/DDBJ databases">
        <authorList>
            <person name="Lanie J.A."/>
            <person name="Ng W.-L."/>
            <person name="Kazmierczak K.M."/>
            <person name="Andrzejewski T.M."/>
            <person name="Davidsen T.M."/>
            <person name="Wayne K.J."/>
            <person name="Tettelin H."/>
            <person name="Glass J.I."/>
            <person name="Rusch D."/>
            <person name="Podicherti R."/>
            <person name="Tsui H.-C.T."/>
            <person name="Winkler M.E."/>
        </authorList>
    </citation>
    <scope>NUCLEOTIDE SEQUENCE</scope>
</reference>
<dbReference type="HAMAP" id="MF_00145">
    <property type="entry name" value="Phosphoglyc_kinase"/>
    <property type="match status" value="1"/>
</dbReference>
<dbReference type="PIRSF" id="PIRSF000724">
    <property type="entry name" value="Pgk"/>
    <property type="match status" value="1"/>
</dbReference>
<organism evidence="11">
    <name type="scientific">marine metagenome</name>
    <dbReference type="NCBI Taxonomy" id="408172"/>
    <lineage>
        <taxon>unclassified sequences</taxon>
        <taxon>metagenomes</taxon>
        <taxon>ecological metagenomes</taxon>
    </lineage>
</organism>
<evidence type="ECO:0000256" key="7">
    <source>
        <dbReference type="ARBA" id="ARBA00022679"/>
    </source>
</evidence>
<accession>A0A381UZ04</accession>
<evidence type="ECO:0000256" key="10">
    <source>
        <dbReference type="ARBA" id="ARBA00022840"/>
    </source>
</evidence>
<evidence type="ECO:0000313" key="11">
    <source>
        <dbReference type="EMBL" id="SVA33352.1"/>
    </source>
</evidence>
<dbReference type="EMBL" id="UINC01007443">
    <property type="protein sequence ID" value="SVA33352.1"/>
    <property type="molecule type" value="Genomic_DNA"/>
</dbReference>
<comment type="subcellular location">
    <subcellularLocation>
        <location evidence="2">Cytoplasm</location>
    </subcellularLocation>
</comment>
<evidence type="ECO:0000256" key="5">
    <source>
        <dbReference type="ARBA" id="ARBA00013061"/>
    </source>
</evidence>
<evidence type="ECO:0000256" key="1">
    <source>
        <dbReference type="ARBA" id="ARBA00000642"/>
    </source>
</evidence>
<gene>
    <name evidence="11" type="ORF">METZ01_LOCUS86206</name>
</gene>
<name>A0A381UZ04_9ZZZZ</name>
<feature type="non-terminal residue" evidence="11">
    <location>
        <position position="1"/>
    </location>
</feature>
<evidence type="ECO:0000256" key="4">
    <source>
        <dbReference type="ARBA" id="ARBA00011245"/>
    </source>
</evidence>
<dbReference type="GO" id="GO:0005829">
    <property type="term" value="C:cytosol"/>
    <property type="evidence" value="ECO:0007669"/>
    <property type="project" value="TreeGrafter"/>
</dbReference>
<dbReference type="InterPro" id="IPR015911">
    <property type="entry name" value="Phosphoglycerate_kinase_CS"/>
</dbReference>
<keyword evidence="10" id="KW-0067">ATP-binding</keyword>
<comment type="similarity">
    <text evidence="3">Belongs to the phosphoglycerate kinase family.</text>
</comment>
<dbReference type="PROSITE" id="PS00111">
    <property type="entry name" value="PGLYCERATE_KINASE"/>
    <property type="match status" value="1"/>
</dbReference>
<dbReference type="SUPFAM" id="SSF53748">
    <property type="entry name" value="Phosphoglycerate kinase"/>
    <property type="match status" value="1"/>
</dbReference>
<dbReference type="FunFam" id="3.40.50.1260:FF:000002">
    <property type="entry name" value="Phosphoglycerate kinase"/>
    <property type="match status" value="1"/>
</dbReference>
<dbReference type="PRINTS" id="PR00477">
    <property type="entry name" value="PHGLYCKINASE"/>
</dbReference>
<keyword evidence="8" id="KW-0547">Nucleotide-binding</keyword>
<evidence type="ECO:0000256" key="8">
    <source>
        <dbReference type="ARBA" id="ARBA00022741"/>
    </source>
</evidence>
<evidence type="ECO:0000256" key="9">
    <source>
        <dbReference type="ARBA" id="ARBA00022777"/>
    </source>
</evidence>
<evidence type="ECO:0000256" key="3">
    <source>
        <dbReference type="ARBA" id="ARBA00008982"/>
    </source>
</evidence>
<comment type="catalytic activity">
    <reaction evidence="1">
        <text>(2R)-3-phosphoglycerate + ATP = (2R)-3-phospho-glyceroyl phosphate + ADP</text>
        <dbReference type="Rhea" id="RHEA:14801"/>
        <dbReference type="ChEBI" id="CHEBI:30616"/>
        <dbReference type="ChEBI" id="CHEBI:57604"/>
        <dbReference type="ChEBI" id="CHEBI:58272"/>
        <dbReference type="ChEBI" id="CHEBI:456216"/>
        <dbReference type="EC" id="2.7.2.3"/>
    </reaction>
</comment>
<dbReference type="GO" id="GO:0006094">
    <property type="term" value="P:gluconeogenesis"/>
    <property type="evidence" value="ECO:0007669"/>
    <property type="project" value="TreeGrafter"/>
</dbReference>
<dbReference type="GO" id="GO:0004618">
    <property type="term" value="F:phosphoglycerate kinase activity"/>
    <property type="evidence" value="ECO:0007669"/>
    <property type="project" value="UniProtKB-EC"/>
</dbReference>
<proteinExistence type="inferred from homology"/>
<evidence type="ECO:0000256" key="2">
    <source>
        <dbReference type="ARBA" id="ARBA00004496"/>
    </source>
</evidence>
<dbReference type="InterPro" id="IPR036043">
    <property type="entry name" value="Phosphoglycerate_kinase_sf"/>
</dbReference>